<dbReference type="InterPro" id="IPR050445">
    <property type="entry name" value="Bact_polysacc_biosynth/exp"/>
</dbReference>
<organism evidence="11 12">
    <name type="scientific">Mycolicibacterium rhodesiae (strain NBB3)</name>
    <name type="common">Mycobacterium rhodesiae</name>
    <dbReference type="NCBI Taxonomy" id="710685"/>
    <lineage>
        <taxon>Bacteria</taxon>
        <taxon>Bacillati</taxon>
        <taxon>Actinomycetota</taxon>
        <taxon>Actinomycetes</taxon>
        <taxon>Mycobacteriales</taxon>
        <taxon>Mycobacteriaceae</taxon>
        <taxon>Mycolicibacterium</taxon>
    </lineage>
</organism>
<evidence type="ECO:0000259" key="10">
    <source>
        <dbReference type="Pfam" id="PF02706"/>
    </source>
</evidence>
<dbReference type="Gene3D" id="3.40.50.300">
    <property type="entry name" value="P-loop containing nucleotide triphosphate hydrolases"/>
    <property type="match status" value="1"/>
</dbReference>
<evidence type="ECO:0000313" key="12">
    <source>
        <dbReference type="Proteomes" id="UP000005442"/>
    </source>
</evidence>
<feature type="transmembrane region" description="Helical" evidence="9">
    <location>
        <begin position="169"/>
        <end position="191"/>
    </location>
</feature>
<keyword evidence="8 9" id="KW-0472">Membrane</keyword>
<keyword evidence="12" id="KW-1185">Reference proteome</keyword>
<dbReference type="RefSeq" id="WP_014213131.1">
    <property type="nucleotide sequence ID" value="NC_016604.1"/>
</dbReference>
<evidence type="ECO:0000313" key="11">
    <source>
        <dbReference type="EMBL" id="AEV75388.1"/>
    </source>
</evidence>
<evidence type="ECO:0000256" key="2">
    <source>
        <dbReference type="ARBA" id="ARBA00006683"/>
    </source>
</evidence>
<dbReference type="GO" id="GO:0005886">
    <property type="term" value="C:plasma membrane"/>
    <property type="evidence" value="ECO:0007669"/>
    <property type="project" value="UniProtKB-SubCell"/>
</dbReference>
<dbReference type="eggNOG" id="COG3944">
    <property type="taxonomic scope" value="Bacteria"/>
</dbReference>
<proteinExistence type="inferred from homology"/>
<dbReference type="PATRIC" id="fig|710685.3.peg.4913"/>
<dbReference type="eggNOG" id="COG0489">
    <property type="taxonomic scope" value="Bacteria"/>
</dbReference>
<dbReference type="SUPFAM" id="SSF52540">
    <property type="entry name" value="P-loop containing nucleoside triphosphate hydrolases"/>
    <property type="match status" value="1"/>
</dbReference>
<dbReference type="EMBL" id="CP003169">
    <property type="protein sequence ID" value="AEV75388.1"/>
    <property type="molecule type" value="Genomic_DNA"/>
</dbReference>
<comment type="subcellular location">
    <subcellularLocation>
        <location evidence="1">Cell membrane</location>
        <topology evidence="1">Multi-pass membrane protein</topology>
    </subcellularLocation>
</comment>
<dbReference type="PANTHER" id="PTHR32309:SF31">
    <property type="entry name" value="CAPSULAR EXOPOLYSACCHARIDE FAMILY"/>
    <property type="match status" value="1"/>
</dbReference>
<evidence type="ECO:0000256" key="5">
    <source>
        <dbReference type="ARBA" id="ARBA00022741"/>
    </source>
</evidence>
<keyword evidence="5" id="KW-0547">Nucleotide-binding</keyword>
<dbReference type="HOGENOM" id="CLU_009912_4_1_11"/>
<evidence type="ECO:0000256" key="1">
    <source>
        <dbReference type="ARBA" id="ARBA00004651"/>
    </source>
</evidence>
<dbReference type="InterPro" id="IPR003856">
    <property type="entry name" value="LPS_length_determ_N"/>
</dbReference>
<keyword evidence="7 9" id="KW-1133">Transmembrane helix</keyword>
<evidence type="ECO:0000256" key="3">
    <source>
        <dbReference type="ARBA" id="ARBA00022475"/>
    </source>
</evidence>
<dbReference type="InterPro" id="IPR027417">
    <property type="entry name" value="P-loop_NTPase"/>
</dbReference>
<name>G8RTL4_MYCRN</name>
<feature type="transmembrane region" description="Helical" evidence="9">
    <location>
        <begin position="12"/>
        <end position="31"/>
    </location>
</feature>
<comment type="similarity">
    <text evidence="2">Belongs to the CpsC/CapA family.</text>
</comment>
<dbReference type="AlphaFoldDB" id="G8RTL4"/>
<sequence length="430" mass="45015">MNWRKITRRSLPIVAGVVVGLVASIAISSLLPQTYEANSRLFLGSPASADSAGAYNGDLFSQQRAATYAQLVGNRDLAVKVIDDLGLTVSPEELATQVTGAQVPKTVLMEISATDSSAQGAANLADAYANNLVAYIKRLETPVDSNQPTSVVTVVQQAETPSAPVSPSYVLNALLGMLLGAVVALLATWLANKLDKTVKSEEQLSDVTGVPVLGVLPRDSARTRTPMDASADATSPYAEAVRQLRTNFLYSQGDSPSATVAFASPTSAISTTATMTNLAIALDGIGRRPVIVDASLRDSRLVKYLADNSDRGLAQVLSGEVTIDDAIQQLPQTDVRVVFGGNCKGASSDLLASDEMAKTLNALRQWFDHILLDTPGVLGATDAAVVGLGCDAVVLVAVSGKTRVDELTRTKETLHNVGVNVVGAVLTEAR</sequence>
<dbReference type="CDD" id="cd05387">
    <property type="entry name" value="BY-kinase"/>
    <property type="match status" value="1"/>
</dbReference>
<evidence type="ECO:0000256" key="7">
    <source>
        <dbReference type="ARBA" id="ARBA00022989"/>
    </source>
</evidence>
<dbReference type="PANTHER" id="PTHR32309">
    <property type="entry name" value="TYROSINE-PROTEIN KINASE"/>
    <property type="match status" value="1"/>
</dbReference>
<feature type="domain" description="Polysaccharide chain length determinant N-terminal" evidence="10">
    <location>
        <begin position="4"/>
        <end position="85"/>
    </location>
</feature>
<accession>G8RTL4</accession>
<protein>
    <submittedName>
        <fullName evidence="11">Capsular polysaccharide biosynthesis protein</fullName>
    </submittedName>
</protein>
<evidence type="ECO:0000256" key="9">
    <source>
        <dbReference type="SAM" id="Phobius"/>
    </source>
</evidence>
<evidence type="ECO:0000256" key="8">
    <source>
        <dbReference type="ARBA" id="ARBA00023136"/>
    </source>
</evidence>
<reference evidence="11 12" key="1">
    <citation type="submission" date="2011-12" db="EMBL/GenBank/DDBJ databases">
        <title>Complete sequence of Mycobacterium rhodesiae NBB3.</title>
        <authorList>
            <consortium name="US DOE Joint Genome Institute"/>
            <person name="Lucas S."/>
            <person name="Han J."/>
            <person name="Lapidus A."/>
            <person name="Cheng J.-F."/>
            <person name="Goodwin L."/>
            <person name="Pitluck S."/>
            <person name="Peters L."/>
            <person name="Mikhailova N."/>
            <person name="Gu W."/>
            <person name="Detter J.C."/>
            <person name="Han C."/>
            <person name="Tapia R."/>
            <person name="Land M."/>
            <person name="Hauser L."/>
            <person name="Kyrpides N."/>
            <person name="Ivanova N."/>
            <person name="Pagani I."/>
            <person name="Mattes T."/>
            <person name="Holmes A."/>
            <person name="Rutledge P."/>
            <person name="Paulsen I."/>
            <person name="Coleman N."/>
            <person name="Woyke T."/>
        </authorList>
    </citation>
    <scope>NUCLEOTIDE SEQUENCE [LARGE SCALE GENOMIC DNA]</scope>
    <source>
        <strain evidence="11 12">NBB3</strain>
    </source>
</reference>
<keyword evidence="4 9" id="KW-0812">Transmembrane</keyword>
<dbReference type="InterPro" id="IPR005702">
    <property type="entry name" value="Wzc-like_C"/>
</dbReference>
<dbReference type="STRING" id="710685.MycrhN_4907"/>
<keyword evidence="6" id="KW-0067">ATP-binding</keyword>
<gene>
    <name evidence="11" type="ordered locus">MycrhN_4907</name>
</gene>
<dbReference type="KEGG" id="mrh:MycrhN_4907"/>
<evidence type="ECO:0000256" key="6">
    <source>
        <dbReference type="ARBA" id="ARBA00022840"/>
    </source>
</evidence>
<dbReference type="Pfam" id="PF02706">
    <property type="entry name" value="Wzz"/>
    <property type="match status" value="1"/>
</dbReference>
<dbReference type="Proteomes" id="UP000005442">
    <property type="component" value="Chromosome"/>
</dbReference>
<keyword evidence="3" id="KW-1003">Cell membrane</keyword>
<evidence type="ECO:0000256" key="4">
    <source>
        <dbReference type="ARBA" id="ARBA00022692"/>
    </source>
</evidence>